<feature type="compositionally biased region" description="Basic residues" evidence="2">
    <location>
        <begin position="205"/>
        <end position="215"/>
    </location>
</feature>
<reference evidence="4" key="1">
    <citation type="submission" date="2024-06" db="EMBL/GenBank/DDBJ databases">
        <authorList>
            <consortium name="consrtm"/>
            <person name="Uemura M."/>
            <person name="Terahara T."/>
        </authorList>
    </citation>
    <scope>NUCLEOTIDE SEQUENCE</scope>
    <source>
        <strain evidence="4">KM77-8</strain>
    </source>
</reference>
<proteinExistence type="predicted"/>
<protein>
    <recommendedName>
        <fullName evidence="3">CN hydrolase domain-containing protein</fullName>
    </recommendedName>
</protein>
<dbReference type="SUPFAM" id="SSF56317">
    <property type="entry name" value="Carbon-nitrogen hydrolase"/>
    <property type="match status" value="1"/>
</dbReference>
<name>A0AAT9HTL2_9ACTN</name>
<dbReference type="GO" id="GO:0005737">
    <property type="term" value="C:cytoplasm"/>
    <property type="evidence" value="ECO:0007669"/>
    <property type="project" value="InterPro"/>
</dbReference>
<feature type="region of interest" description="Disordered" evidence="2">
    <location>
        <begin position="195"/>
        <end position="215"/>
    </location>
</feature>
<keyword evidence="1" id="KW-0436">Ligase</keyword>
<organism evidence="4">
    <name type="scientific">Streptomyces haneummycinicus</name>
    <dbReference type="NCBI Taxonomy" id="3074435"/>
    <lineage>
        <taxon>Bacteria</taxon>
        <taxon>Bacillati</taxon>
        <taxon>Actinomycetota</taxon>
        <taxon>Actinomycetes</taxon>
        <taxon>Kitasatosporales</taxon>
        <taxon>Streptomycetaceae</taxon>
        <taxon>Streptomyces</taxon>
    </lineage>
</organism>
<dbReference type="GO" id="GO:0004359">
    <property type="term" value="F:glutaminase activity"/>
    <property type="evidence" value="ECO:0007669"/>
    <property type="project" value="InterPro"/>
</dbReference>
<dbReference type="InterPro" id="IPR003694">
    <property type="entry name" value="NAD_synthase"/>
</dbReference>
<evidence type="ECO:0000256" key="2">
    <source>
        <dbReference type="SAM" id="MobiDB-lite"/>
    </source>
</evidence>
<evidence type="ECO:0000313" key="4">
    <source>
        <dbReference type="EMBL" id="BFO20947.1"/>
    </source>
</evidence>
<dbReference type="SUPFAM" id="SSF52402">
    <property type="entry name" value="Adenine nucleotide alpha hydrolases-like"/>
    <property type="match status" value="1"/>
</dbReference>
<dbReference type="PANTHER" id="PTHR23090:SF9">
    <property type="entry name" value="GLUTAMINE-DEPENDENT NAD(+) SYNTHETASE"/>
    <property type="match status" value="1"/>
</dbReference>
<dbReference type="GO" id="GO:0003952">
    <property type="term" value="F:NAD+ synthase (glutamine-hydrolyzing) activity"/>
    <property type="evidence" value="ECO:0007669"/>
    <property type="project" value="InterPro"/>
</dbReference>
<feature type="compositionally biased region" description="Gly residues" evidence="2">
    <location>
        <begin position="1"/>
        <end position="12"/>
    </location>
</feature>
<feature type="region of interest" description="Disordered" evidence="2">
    <location>
        <begin position="1"/>
        <end position="29"/>
    </location>
</feature>
<evidence type="ECO:0000256" key="1">
    <source>
        <dbReference type="ARBA" id="ARBA00022598"/>
    </source>
</evidence>
<gene>
    <name evidence="4" type="ORF">SHKM778_73350</name>
</gene>
<dbReference type="PANTHER" id="PTHR23090">
    <property type="entry name" value="NH 3 /GLUTAMINE-DEPENDENT NAD + SYNTHETASE"/>
    <property type="match status" value="1"/>
</dbReference>
<dbReference type="Gene3D" id="3.60.110.10">
    <property type="entry name" value="Carbon-nitrogen hydrolase"/>
    <property type="match status" value="1"/>
</dbReference>
<dbReference type="InterPro" id="IPR036526">
    <property type="entry name" value="C-N_Hydrolase_sf"/>
</dbReference>
<evidence type="ECO:0000259" key="3">
    <source>
        <dbReference type="PROSITE" id="PS50263"/>
    </source>
</evidence>
<dbReference type="Pfam" id="PF00795">
    <property type="entry name" value="CN_hydrolase"/>
    <property type="match status" value="1"/>
</dbReference>
<dbReference type="InterPro" id="IPR003010">
    <property type="entry name" value="C-N_Hydrolase"/>
</dbReference>
<reference evidence="4" key="2">
    <citation type="submission" date="2024-07" db="EMBL/GenBank/DDBJ databases">
        <title>Streptomyces haneummycinica sp. nov., a new antibiotic-producing actinobacterium isolated from marine sediment.</title>
        <authorList>
            <person name="Uemura M."/>
            <person name="Hamada M."/>
            <person name="Hirano S."/>
            <person name="Kobayashi K."/>
            <person name="Ohshiro T."/>
            <person name="Kobayashi T."/>
            <person name="Terahara T."/>
        </authorList>
    </citation>
    <scope>NUCLEOTIDE SEQUENCE</scope>
    <source>
        <strain evidence="4">KM77-8</strain>
    </source>
</reference>
<dbReference type="AlphaFoldDB" id="A0AAT9HTL2"/>
<dbReference type="PROSITE" id="PS50263">
    <property type="entry name" value="CN_HYDROLASE"/>
    <property type="match status" value="1"/>
</dbReference>
<dbReference type="GO" id="GO:0009435">
    <property type="term" value="P:NAD+ biosynthetic process"/>
    <property type="evidence" value="ECO:0007669"/>
    <property type="project" value="InterPro"/>
</dbReference>
<sequence>MAGRWAGAGGALSGRRAAPSVNASPYERDKDDTRLELVRKRAQEAGCTTAYLAMTGGQDELVFDGDSIVVDRDGGVVTRAPQFAEACVVVDLELPAARADAPTGVVDDGLRIDRVVLSEDTVPAYEASSPGEYASRLDDDEEVYSALVVGLRAYAEKNGFRSVLIGLSGGSTRRWSPRSRATRWARRTCTACPCRRSTPPTTPRATRRSWRGGRG</sequence>
<feature type="domain" description="CN hydrolase" evidence="3">
    <location>
        <begin position="1"/>
        <end position="94"/>
    </location>
</feature>
<accession>A0AAT9HTL2</accession>
<dbReference type="EMBL" id="AP035768">
    <property type="protein sequence ID" value="BFO20947.1"/>
    <property type="molecule type" value="Genomic_DNA"/>
</dbReference>